<comment type="similarity">
    <text evidence="2">Belongs to the bacteroidetes fimbrillin superfamily. FimA/Mfa1 family.</text>
</comment>
<keyword evidence="7" id="KW-1185">Reference proteome</keyword>
<name>A0ABR7DPD1_9BACT</name>
<evidence type="ECO:0000313" key="7">
    <source>
        <dbReference type="Proteomes" id="UP000651475"/>
    </source>
</evidence>
<comment type="caution">
    <text evidence="6">The sequence shown here is derived from an EMBL/GenBank/DDBJ whole genome shotgun (WGS) entry which is preliminary data.</text>
</comment>
<dbReference type="Pfam" id="PF06321">
    <property type="entry name" value="P_gingi_FimA"/>
    <property type="match status" value="1"/>
</dbReference>
<evidence type="ECO:0000256" key="4">
    <source>
        <dbReference type="ARBA" id="ARBA00023263"/>
    </source>
</evidence>
<keyword evidence="4" id="KW-0281">Fimbrium</keyword>
<dbReference type="InterPro" id="IPR029141">
    <property type="entry name" value="FimA_N"/>
</dbReference>
<reference evidence="6 7" key="1">
    <citation type="submission" date="2020-08" db="EMBL/GenBank/DDBJ databases">
        <title>Genome public.</title>
        <authorList>
            <person name="Liu C."/>
            <person name="Sun Q."/>
        </authorList>
    </citation>
    <scope>NUCLEOTIDE SEQUENCE [LARGE SCALE GENOMIC DNA]</scope>
    <source>
        <strain evidence="6 7">NSJ-79</strain>
    </source>
</reference>
<evidence type="ECO:0000313" key="6">
    <source>
        <dbReference type="EMBL" id="MBC5633285.1"/>
    </source>
</evidence>
<protein>
    <recommendedName>
        <fullName evidence="5">Major fimbrial subunit protein N-terminal domain-containing protein</fullName>
    </recommendedName>
</protein>
<evidence type="ECO:0000256" key="3">
    <source>
        <dbReference type="ARBA" id="ARBA00022729"/>
    </source>
</evidence>
<evidence type="ECO:0000256" key="2">
    <source>
        <dbReference type="ARBA" id="ARBA00006011"/>
    </source>
</evidence>
<dbReference type="EMBL" id="JACOOJ010000017">
    <property type="protein sequence ID" value="MBC5633285.1"/>
    <property type="molecule type" value="Genomic_DNA"/>
</dbReference>
<accession>A0ABR7DPD1</accession>
<comment type="subcellular location">
    <subcellularLocation>
        <location evidence="1">Fimbrium</location>
    </subcellularLocation>
</comment>
<dbReference type="RefSeq" id="WP_186930022.1">
    <property type="nucleotide sequence ID" value="NZ_JACOOJ010000017.1"/>
</dbReference>
<proteinExistence type="inferred from homology"/>
<gene>
    <name evidence="6" type="ORF">H8S65_10970</name>
</gene>
<evidence type="ECO:0000256" key="1">
    <source>
        <dbReference type="ARBA" id="ARBA00004561"/>
    </source>
</evidence>
<feature type="domain" description="Major fimbrial subunit protein N-terminal" evidence="5">
    <location>
        <begin position="46"/>
        <end position="184"/>
    </location>
</feature>
<sequence length="416" mass="44943">MNLRNILLAGLAVCTMASCSKDDDANNGPKAQVDAYVSFGATALIQTKAEPGSAADNLDNEKLIKTLDAYIFKDDGTLAGSARETAKEGETIDCIKHVIVKVTPESDETAPTADKFIAVLVANGAQQTVSSLDDLKTKVLTGSIETYIPQESALPMVSSEIHFTGLKPFVKGEEEHVENWANNGGTSSSPVTVAYTTTVDATTPTGYNKVIVTRMVARVQVEKLTVAIGENYPGATFELDTLSLVNVRPTAKLGGGFGDYVKGYQSPGYEKDQEWIFPNADVKEQLAKKYEFDAVANAEYDFNSSSYKDSKFYAYAFSNVPQTSDNGVYETALLITGKFKRNSAAEAVTKNFRVILKDNVPGSVPEILANHIYKLTVKITGEGSGNEDKIELNAHVAATVMVDPWNVIEQNEEDAN</sequence>
<organism evidence="6 7">
    <name type="scientific">Parabacteroides hominis</name>
    <dbReference type="NCBI Taxonomy" id="2763057"/>
    <lineage>
        <taxon>Bacteria</taxon>
        <taxon>Pseudomonadati</taxon>
        <taxon>Bacteroidota</taxon>
        <taxon>Bacteroidia</taxon>
        <taxon>Bacteroidales</taxon>
        <taxon>Tannerellaceae</taxon>
        <taxon>Parabacteroides</taxon>
    </lineage>
</organism>
<dbReference type="Proteomes" id="UP000651475">
    <property type="component" value="Unassembled WGS sequence"/>
</dbReference>
<dbReference type="PROSITE" id="PS51257">
    <property type="entry name" value="PROKAR_LIPOPROTEIN"/>
    <property type="match status" value="1"/>
</dbReference>
<keyword evidence="3" id="KW-0732">Signal</keyword>
<evidence type="ECO:0000259" key="5">
    <source>
        <dbReference type="Pfam" id="PF06321"/>
    </source>
</evidence>
<dbReference type="Gene3D" id="2.60.40.3690">
    <property type="match status" value="1"/>
</dbReference>